<dbReference type="Proteomes" id="UP000318148">
    <property type="component" value="Unassembled WGS sequence"/>
</dbReference>
<reference evidence="2 3" key="1">
    <citation type="submission" date="2019-02" db="EMBL/GenBank/DDBJ databases">
        <title>Prokaryotic population dynamics and viral predation in marine succession experiment using metagenomics: the confinement effect.</title>
        <authorList>
            <person name="Haro-Moreno J.M."/>
            <person name="Rodriguez-Valera F."/>
            <person name="Lopez-Perez M."/>
        </authorList>
    </citation>
    <scope>NUCLEOTIDE SEQUENCE [LARGE SCALE GENOMIC DNA]</scope>
    <source>
        <strain evidence="2">MED-G169</strain>
    </source>
</reference>
<dbReference type="InterPro" id="IPR036188">
    <property type="entry name" value="FAD/NAD-bd_sf"/>
</dbReference>
<dbReference type="AlphaFoldDB" id="A0A520LLU7"/>
<dbReference type="InterPro" id="IPR002937">
    <property type="entry name" value="Amino_oxidase"/>
</dbReference>
<evidence type="ECO:0000313" key="3">
    <source>
        <dbReference type="Proteomes" id="UP000318148"/>
    </source>
</evidence>
<comment type="caution">
    <text evidence="2">The sequence shown here is derived from an EMBL/GenBank/DDBJ whole genome shotgun (WGS) entry which is preliminary data.</text>
</comment>
<protein>
    <submittedName>
        <fullName evidence="2">FAD-dependent oxidoreductase</fullName>
    </submittedName>
</protein>
<dbReference type="Pfam" id="PF13450">
    <property type="entry name" value="NAD_binding_8"/>
    <property type="match status" value="1"/>
</dbReference>
<gene>
    <name evidence="2" type="ORF">EVB02_02425</name>
</gene>
<organism evidence="2 3">
    <name type="scientific">SAR92 clade bacterium</name>
    <dbReference type="NCBI Taxonomy" id="2315479"/>
    <lineage>
        <taxon>Bacteria</taxon>
        <taxon>Pseudomonadati</taxon>
        <taxon>Pseudomonadota</taxon>
        <taxon>Gammaproteobacteria</taxon>
        <taxon>Cellvibrionales</taxon>
        <taxon>Porticoccaceae</taxon>
        <taxon>SAR92 clade</taxon>
    </lineage>
</organism>
<evidence type="ECO:0000313" key="2">
    <source>
        <dbReference type="EMBL" id="RZO06583.1"/>
    </source>
</evidence>
<evidence type="ECO:0000259" key="1">
    <source>
        <dbReference type="Pfam" id="PF01593"/>
    </source>
</evidence>
<dbReference type="Gene3D" id="3.50.50.60">
    <property type="entry name" value="FAD/NAD(P)-binding domain"/>
    <property type="match status" value="1"/>
</dbReference>
<dbReference type="GO" id="GO:0016491">
    <property type="term" value="F:oxidoreductase activity"/>
    <property type="evidence" value="ECO:0007669"/>
    <property type="project" value="InterPro"/>
</dbReference>
<dbReference type="EMBL" id="SHBO01000023">
    <property type="protein sequence ID" value="RZO06583.1"/>
    <property type="molecule type" value="Genomic_DNA"/>
</dbReference>
<dbReference type="PANTHER" id="PTHR42923:SF3">
    <property type="entry name" value="PROTOPORPHYRINOGEN OXIDASE"/>
    <property type="match status" value="1"/>
</dbReference>
<dbReference type="PANTHER" id="PTHR42923">
    <property type="entry name" value="PROTOPORPHYRINOGEN OXIDASE"/>
    <property type="match status" value="1"/>
</dbReference>
<name>A0A520LLU7_9GAMM</name>
<dbReference type="InterPro" id="IPR050464">
    <property type="entry name" value="Zeta_carotene_desat/Oxidored"/>
</dbReference>
<accession>A0A520LLU7</accession>
<dbReference type="Pfam" id="PF01593">
    <property type="entry name" value="Amino_oxidase"/>
    <property type="match status" value="1"/>
</dbReference>
<sequence>MNNRDKFLGLGKKITRRDFMQGVAGFSASVAVNAAFGKETSNWSPVQKDHNFYPPGLIGLRGNHAGSFEAMHSLARQGKKTWPLATISSNKHYDLIVVGAGISGLSAAYYFKKDRPNAEILILDNHDDFGGHAKRNEFQVDKTSLVGYGGAQTMQEPSGYSQIVKELLGELGVDFDVFYDAYNQSFFKDNNLRAGIFFDEKGWGRKALVQYDLGCFDDFIPLKKNRLSAKKAVAQMPISDAAKEQLIFLLTCNEDQIAHIPVEEKRDYLYQISYQEFLKKDLKITENEVFSVLQDLTIDSGVGIDSVSALGALDYAGLPGWYAAGLPESESAEPYIHHFPDGNATIARKLVCRLIPDLISSDSLEDLVTAKLDYSILDDPRNDVSVRLNSTVINVQNSKSAGGSVTVSYTRDNQLERVSASKCVLACNSNVIPFICSELPAKQKEALAFQVKVPILYTNVAVKNWRAWKNLGIGAMVCPGSYHIVSMLDFPVSYGDYQFSKNENEPIIVHMERFPHVYGSGLSAREQYKRGRYELLTTPFEIIERNVRDQLQQSLEDGGFNASEDIVGITVNRWSHGYSYWYNPLFDTVYDDYNDPRYPHILGRKRHGNIVIANSDSAANAMLESAIEEAYRAINEIT</sequence>
<proteinExistence type="predicted"/>
<dbReference type="SUPFAM" id="SSF51905">
    <property type="entry name" value="FAD/NAD(P)-binding domain"/>
    <property type="match status" value="2"/>
</dbReference>
<feature type="domain" description="Amine oxidase" evidence="1">
    <location>
        <begin position="381"/>
        <end position="633"/>
    </location>
</feature>